<accession>A0AAV9G7V6</accession>
<keyword evidence="3" id="KW-1185">Reference proteome</keyword>
<dbReference type="Proteomes" id="UP001321760">
    <property type="component" value="Unassembled WGS sequence"/>
</dbReference>
<sequence length="335" mass="37486">MSKSHQLGRLHRTITAPSSATAISFSTGCEYQTQRSHRRPLVAQCENPIHFPQPSPTEHQDGETMASLERQGYGYRSKKGLARVQALNSAWLSPALQPGETRRDWPHGALHRFLLGATRSRGDSGGQPKSREVFAESSLVSFVHSMPTMEVSRGSGLELRQVESCPPLPGGRERRRMKIDWSKDGHGSRCTAEIHLHCALFGPTTRLVLGKIQRGTKPGKSPGLERPLLNRAYGRPTHPKWAKNPAGRVPRPLSRDGEQGIREALKILLMRFDESEPYGGPRRGAHNKHHRCPTRRHVVVFELIIRHRATLVRSPRHQAPKYPLEPALLGSHWGV</sequence>
<protein>
    <submittedName>
        <fullName evidence="2">Uncharacterized protein</fullName>
    </submittedName>
</protein>
<evidence type="ECO:0000256" key="1">
    <source>
        <dbReference type="SAM" id="MobiDB-lite"/>
    </source>
</evidence>
<evidence type="ECO:0000313" key="2">
    <source>
        <dbReference type="EMBL" id="KAK4444105.1"/>
    </source>
</evidence>
<dbReference type="PROSITE" id="PS51257">
    <property type="entry name" value="PROKAR_LIPOPROTEIN"/>
    <property type="match status" value="1"/>
</dbReference>
<proteinExistence type="predicted"/>
<reference evidence="2" key="2">
    <citation type="submission" date="2023-05" db="EMBL/GenBank/DDBJ databases">
        <authorList>
            <consortium name="Lawrence Berkeley National Laboratory"/>
            <person name="Steindorff A."/>
            <person name="Hensen N."/>
            <person name="Bonometti L."/>
            <person name="Westerberg I."/>
            <person name="Brannstrom I.O."/>
            <person name="Guillou S."/>
            <person name="Cros-Aarteil S."/>
            <person name="Calhoun S."/>
            <person name="Haridas S."/>
            <person name="Kuo A."/>
            <person name="Mondo S."/>
            <person name="Pangilinan J."/>
            <person name="Riley R."/>
            <person name="Labutti K."/>
            <person name="Andreopoulos B."/>
            <person name="Lipzen A."/>
            <person name="Chen C."/>
            <person name="Yanf M."/>
            <person name="Daum C."/>
            <person name="Ng V."/>
            <person name="Clum A."/>
            <person name="Ohm R."/>
            <person name="Martin F."/>
            <person name="Silar P."/>
            <person name="Natvig D."/>
            <person name="Lalanne C."/>
            <person name="Gautier V."/>
            <person name="Ament-Velasquez S.L."/>
            <person name="Kruys A."/>
            <person name="Hutchinson M.I."/>
            <person name="Powell A.J."/>
            <person name="Barry K."/>
            <person name="Miller A.N."/>
            <person name="Grigoriev I.V."/>
            <person name="Debuchy R."/>
            <person name="Gladieux P."/>
            <person name="Thoren M.H."/>
            <person name="Johannesson H."/>
        </authorList>
    </citation>
    <scope>NUCLEOTIDE SEQUENCE</scope>
    <source>
        <strain evidence="2">PSN243</strain>
    </source>
</reference>
<dbReference type="AlphaFoldDB" id="A0AAV9G7V6"/>
<comment type="caution">
    <text evidence="2">The sequence shown here is derived from an EMBL/GenBank/DDBJ whole genome shotgun (WGS) entry which is preliminary data.</text>
</comment>
<gene>
    <name evidence="2" type="ORF">QBC34DRAFT_196112</name>
</gene>
<organism evidence="2 3">
    <name type="scientific">Podospora aff. communis PSN243</name>
    <dbReference type="NCBI Taxonomy" id="3040156"/>
    <lineage>
        <taxon>Eukaryota</taxon>
        <taxon>Fungi</taxon>
        <taxon>Dikarya</taxon>
        <taxon>Ascomycota</taxon>
        <taxon>Pezizomycotina</taxon>
        <taxon>Sordariomycetes</taxon>
        <taxon>Sordariomycetidae</taxon>
        <taxon>Sordariales</taxon>
        <taxon>Podosporaceae</taxon>
        <taxon>Podospora</taxon>
    </lineage>
</organism>
<name>A0AAV9G7V6_9PEZI</name>
<feature type="region of interest" description="Disordered" evidence="1">
    <location>
        <begin position="213"/>
        <end position="255"/>
    </location>
</feature>
<evidence type="ECO:0000313" key="3">
    <source>
        <dbReference type="Proteomes" id="UP001321760"/>
    </source>
</evidence>
<reference evidence="2" key="1">
    <citation type="journal article" date="2023" name="Mol. Phylogenet. Evol.">
        <title>Genome-scale phylogeny and comparative genomics of the fungal order Sordariales.</title>
        <authorList>
            <person name="Hensen N."/>
            <person name="Bonometti L."/>
            <person name="Westerberg I."/>
            <person name="Brannstrom I.O."/>
            <person name="Guillou S."/>
            <person name="Cros-Aarteil S."/>
            <person name="Calhoun S."/>
            <person name="Haridas S."/>
            <person name="Kuo A."/>
            <person name="Mondo S."/>
            <person name="Pangilinan J."/>
            <person name="Riley R."/>
            <person name="LaButti K."/>
            <person name="Andreopoulos B."/>
            <person name="Lipzen A."/>
            <person name="Chen C."/>
            <person name="Yan M."/>
            <person name="Daum C."/>
            <person name="Ng V."/>
            <person name="Clum A."/>
            <person name="Steindorff A."/>
            <person name="Ohm R.A."/>
            <person name="Martin F."/>
            <person name="Silar P."/>
            <person name="Natvig D.O."/>
            <person name="Lalanne C."/>
            <person name="Gautier V."/>
            <person name="Ament-Velasquez S.L."/>
            <person name="Kruys A."/>
            <person name="Hutchinson M.I."/>
            <person name="Powell A.J."/>
            <person name="Barry K."/>
            <person name="Miller A.N."/>
            <person name="Grigoriev I.V."/>
            <person name="Debuchy R."/>
            <person name="Gladieux P."/>
            <person name="Hiltunen Thoren M."/>
            <person name="Johannesson H."/>
        </authorList>
    </citation>
    <scope>NUCLEOTIDE SEQUENCE</scope>
    <source>
        <strain evidence="2">PSN243</strain>
    </source>
</reference>
<dbReference type="EMBL" id="MU865982">
    <property type="protein sequence ID" value="KAK4444105.1"/>
    <property type="molecule type" value="Genomic_DNA"/>
</dbReference>